<keyword evidence="2" id="KW-1133">Transmembrane helix</keyword>
<keyword evidence="4" id="KW-1185">Reference proteome</keyword>
<dbReference type="RefSeq" id="WP_052673891.1">
    <property type="nucleotide sequence ID" value="NZ_LN614827.1"/>
</dbReference>
<feature type="transmembrane region" description="Helical" evidence="2">
    <location>
        <begin position="301"/>
        <end position="327"/>
    </location>
</feature>
<feature type="transmembrane region" description="Helical" evidence="2">
    <location>
        <begin position="268"/>
        <end position="295"/>
    </location>
</feature>
<dbReference type="InterPro" id="IPR005225">
    <property type="entry name" value="Small_GTP-bd"/>
</dbReference>
<evidence type="ECO:0000256" key="2">
    <source>
        <dbReference type="SAM" id="Phobius"/>
    </source>
</evidence>
<protein>
    <recommendedName>
        <fullName evidence="5">Rho GTPase (Miro-like)</fullName>
    </recommendedName>
</protein>
<dbReference type="STRING" id="1212491.LFA_1711"/>
<gene>
    <name evidence="3" type="ORF">LFA_1711</name>
</gene>
<dbReference type="SUPFAM" id="SSF52540">
    <property type="entry name" value="P-loop containing nucleoside triphosphate hydrolases"/>
    <property type="match status" value="1"/>
</dbReference>
<keyword evidence="1" id="KW-0547">Nucleotide-binding</keyword>
<dbReference type="GO" id="GO:0005525">
    <property type="term" value="F:GTP binding"/>
    <property type="evidence" value="ECO:0007669"/>
    <property type="project" value="InterPro"/>
</dbReference>
<dbReference type="InterPro" id="IPR027417">
    <property type="entry name" value="P-loop_NTPase"/>
</dbReference>
<dbReference type="PROSITE" id="PS51419">
    <property type="entry name" value="RAB"/>
    <property type="match status" value="1"/>
</dbReference>
<dbReference type="HOGENOM" id="CLU_064057_0_0_6"/>
<evidence type="ECO:0008006" key="5">
    <source>
        <dbReference type="Google" id="ProtNLM"/>
    </source>
</evidence>
<name>A0A098G3R6_9GAMM</name>
<dbReference type="KEGG" id="lfa:LFA_1711"/>
<evidence type="ECO:0000313" key="3">
    <source>
        <dbReference type="EMBL" id="CEG57117.1"/>
    </source>
</evidence>
<dbReference type="PRINTS" id="PR00449">
    <property type="entry name" value="RASTRNSFRMNG"/>
</dbReference>
<dbReference type="Gene3D" id="3.40.50.300">
    <property type="entry name" value="P-loop containing nucleotide triphosphate hydrolases"/>
    <property type="match status" value="1"/>
</dbReference>
<evidence type="ECO:0000313" key="4">
    <source>
        <dbReference type="Proteomes" id="UP000032430"/>
    </source>
</evidence>
<dbReference type="Proteomes" id="UP000032430">
    <property type="component" value="Chromosome I"/>
</dbReference>
<dbReference type="PANTHER" id="PTHR47978">
    <property type="match status" value="1"/>
</dbReference>
<dbReference type="NCBIfam" id="TIGR00231">
    <property type="entry name" value="small_GTP"/>
    <property type="match status" value="1"/>
</dbReference>
<reference evidence="4" key="1">
    <citation type="submission" date="2014-09" db="EMBL/GenBank/DDBJ databases">
        <authorList>
            <person name="Gomez-Valero L."/>
        </authorList>
    </citation>
    <scope>NUCLEOTIDE SEQUENCE [LARGE SCALE GENOMIC DNA]</scope>
    <source>
        <strain evidence="4">ATCC700992</strain>
    </source>
</reference>
<dbReference type="OrthoDB" id="5654109at2"/>
<proteinExistence type="predicted"/>
<dbReference type="SMART" id="SM00175">
    <property type="entry name" value="RAB"/>
    <property type="match status" value="1"/>
</dbReference>
<sequence>MSRFKVVLLGVEQTGKTTMSQKLRGLPISKEYRTTIGVDFNTIKVPNHNGIDNIHVALWDTPSDHRYKSMNTVALSNVDLGIYCIDLSQEITKETLISIKSDINELQTRSPNAQLILVGTKNDITLPNALETVSQKLAEVPFKKIISTSSHVNEGLDDLYDYLISWSHNKYIQEQIKFYKEKNQINGILHARNLSNPNSELYQALDNLYHQSKDLDAPKSKALGDLTTHLMFSLLDIQVADKMGAINSFVQQSDELLHGRHSGILNTILVIATSAAVTVIAALIGFGIGFALGSWSGPGAFFTGLLAGCTSAIAVAGSSSVLGLATLSYSAYHFFKPSPTAEAVSDLAEKAKASTFVAPN</sequence>
<accession>A0A098G3R6</accession>
<keyword evidence="2" id="KW-0812">Transmembrane</keyword>
<dbReference type="Pfam" id="PF08477">
    <property type="entry name" value="Roc"/>
    <property type="match status" value="1"/>
</dbReference>
<dbReference type="AlphaFoldDB" id="A0A098G3R6"/>
<evidence type="ECO:0000256" key="1">
    <source>
        <dbReference type="ARBA" id="ARBA00022741"/>
    </source>
</evidence>
<keyword evidence="2" id="KW-0472">Membrane</keyword>
<organism evidence="3 4">
    <name type="scientific">Legionella fallonii LLAP-10</name>
    <dbReference type="NCBI Taxonomy" id="1212491"/>
    <lineage>
        <taxon>Bacteria</taxon>
        <taxon>Pseudomonadati</taxon>
        <taxon>Pseudomonadota</taxon>
        <taxon>Gammaproteobacteria</taxon>
        <taxon>Legionellales</taxon>
        <taxon>Legionellaceae</taxon>
        <taxon>Legionella</taxon>
    </lineage>
</organism>
<dbReference type="EMBL" id="LN614827">
    <property type="protein sequence ID" value="CEG57117.1"/>
    <property type="molecule type" value="Genomic_DNA"/>
</dbReference>